<name>A0A4C1YIN6_EUMVA</name>
<proteinExistence type="predicted"/>
<accession>A0A4C1YIN6</accession>
<keyword evidence="3" id="KW-1185">Reference proteome</keyword>
<organism evidence="2 3">
    <name type="scientific">Eumeta variegata</name>
    <name type="common">Bagworm moth</name>
    <name type="synonym">Eumeta japonica</name>
    <dbReference type="NCBI Taxonomy" id="151549"/>
    <lineage>
        <taxon>Eukaryota</taxon>
        <taxon>Metazoa</taxon>
        <taxon>Ecdysozoa</taxon>
        <taxon>Arthropoda</taxon>
        <taxon>Hexapoda</taxon>
        <taxon>Insecta</taxon>
        <taxon>Pterygota</taxon>
        <taxon>Neoptera</taxon>
        <taxon>Endopterygota</taxon>
        <taxon>Lepidoptera</taxon>
        <taxon>Glossata</taxon>
        <taxon>Ditrysia</taxon>
        <taxon>Tineoidea</taxon>
        <taxon>Psychidae</taxon>
        <taxon>Oiketicinae</taxon>
        <taxon>Eumeta</taxon>
    </lineage>
</organism>
<sequence>MRIAASEETTGPPGVHRSRDRLLHSGKEEKLIVYVVGITSDTRMQAGSRAGLPTPGRTRPASPLSNVIYRS</sequence>
<feature type="region of interest" description="Disordered" evidence="1">
    <location>
        <begin position="1"/>
        <end position="23"/>
    </location>
</feature>
<dbReference type="EMBL" id="BGZK01001217">
    <property type="protein sequence ID" value="GBP74662.1"/>
    <property type="molecule type" value="Genomic_DNA"/>
</dbReference>
<feature type="region of interest" description="Disordered" evidence="1">
    <location>
        <begin position="45"/>
        <end position="71"/>
    </location>
</feature>
<protein>
    <submittedName>
        <fullName evidence="2">Uncharacterized protein</fullName>
    </submittedName>
</protein>
<dbReference type="Proteomes" id="UP000299102">
    <property type="component" value="Unassembled WGS sequence"/>
</dbReference>
<gene>
    <name evidence="2" type="ORF">EVAR_51587_1</name>
</gene>
<evidence type="ECO:0000256" key="1">
    <source>
        <dbReference type="SAM" id="MobiDB-lite"/>
    </source>
</evidence>
<reference evidence="2 3" key="1">
    <citation type="journal article" date="2019" name="Commun. Biol.">
        <title>The bagworm genome reveals a unique fibroin gene that provides high tensile strength.</title>
        <authorList>
            <person name="Kono N."/>
            <person name="Nakamura H."/>
            <person name="Ohtoshi R."/>
            <person name="Tomita M."/>
            <person name="Numata K."/>
            <person name="Arakawa K."/>
        </authorList>
    </citation>
    <scope>NUCLEOTIDE SEQUENCE [LARGE SCALE GENOMIC DNA]</scope>
</reference>
<evidence type="ECO:0000313" key="3">
    <source>
        <dbReference type="Proteomes" id="UP000299102"/>
    </source>
</evidence>
<dbReference type="AlphaFoldDB" id="A0A4C1YIN6"/>
<evidence type="ECO:0000313" key="2">
    <source>
        <dbReference type="EMBL" id="GBP74662.1"/>
    </source>
</evidence>
<comment type="caution">
    <text evidence="2">The sequence shown here is derived from an EMBL/GenBank/DDBJ whole genome shotgun (WGS) entry which is preliminary data.</text>
</comment>